<dbReference type="GO" id="GO:0003700">
    <property type="term" value="F:DNA-binding transcription factor activity"/>
    <property type="evidence" value="ECO:0007669"/>
    <property type="project" value="InterPro"/>
</dbReference>
<gene>
    <name evidence="12" type="ORF">CANARDRAFT_30037</name>
</gene>
<dbReference type="Proteomes" id="UP000094801">
    <property type="component" value="Unassembled WGS sequence"/>
</dbReference>
<dbReference type="AlphaFoldDB" id="A0A1E4SV83"/>
<evidence type="ECO:0000256" key="9">
    <source>
        <dbReference type="RuleBase" id="RU004020"/>
    </source>
</evidence>
<dbReference type="SUPFAM" id="SSF46785">
    <property type="entry name" value="Winged helix' DNA-binding domain"/>
    <property type="match status" value="1"/>
</dbReference>
<dbReference type="PRINTS" id="PR00056">
    <property type="entry name" value="HSFDOMAIN"/>
</dbReference>
<feature type="compositionally biased region" description="Basic and acidic residues" evidence="10">
    <location>
        <begin position="1"/>
        <end position="17"/>
    </location>
</feature>
<dbReference type="PANTHER" id="PTHR10015">
    <property type="entry name" value="HEAT SHOCK TRANSCRIPTION FACTOR"/>
    <property type="match status" value="1"/>
</dbReference>
<feature type="region of interest" description="Disordered" evidence="10">
    <location>
        <begin position="681"/>
        <end position="729"/>
    </location>
</feature>
<organism evidence="12 13">
    <name type="scientific">[Candida] arabinofermentans NRRL YB-2248</name>
    <dbReference type="NCBI Taxonomy" id="983967"/>
    <lineage>
        <taxon>Eukaryota</taxon>
        <taxon>Fungi</taxon>
        <taxon>Dikarya</taxon>
        <taxon>Ascomycota</taxon>
        <taxon>Saccharomycotina</taxon>
        <taxon>Pichiomycetes</taxon>
        <taxon>Pichiales</taxon>
        <taxon>Pichiaceae</taxon>
        <taxon>Ogataea</taxon>
        <taxon>Ogataea/Candida clade</taxon>
    </lineage>
</organism>
<evidence type="ECO:0000259" key="11">
    <source>
        <dbReference type="PROSITE" id="PS00434"/>
    </source>
</evidence>
<comment type="similarity">
    <text evidence="2 9">Belongs to the HSF family.</text>
</comment>
<feature type="region of interest" description="Disordered" evidence="10">
    <location>
        <begin position="1"/>
        <end position="38"/>
    </location>
</feature>
<keyword evidence="5" id="KW-0804">Transcription</keyword>
<dbReference type="PROSITE" id="PS00434">
    <property type="entry name" value="HSF_DOMAIN"/>
    <property type="match status" value="1"/>
</dbReference>
<feature type="compositionally biased region" description="Low complexity" evidence="10">
    <location>
        <begin position="434"/>
        <end position="445"/>
    </location>
</feature>
<comment type="subcellular location">
    <subcellularLocation>
        <location evidence="1">Nucleus</location>
    </subcellularLocation>
</comment>
<dbReference type="PANTHER" id="PTHR10015:SF427">
    <property type="entry name" value="HEAT SHOCK FACTOR PROTEIN"/>
    <property type="match status" value="1"/>
</dbReference>
<feature type="domain" description="HSF-type DNA-binding" evidence="11">
    <location>
        <begin position="223"/>
        <end position="247"/>
    </location>
</feature>
<keyword evidence="3" id="KW-0805">Transcription regulation</keyword>
<keyword evidence="4" id="KW-0238">DNA-binding</keyword>
<evidence type="ECO:0000256" key="7">
    <source>
        <dbReference type="ARBA" id="ARBA00068818"/>
    </source>
</evidence>
<reference evidence="13" key="1">
    <citation type="submission" date="2016-04" db="EMBL/GenBank/DDBJ databases">
        <title>Comparative genomics of biotechnologically important yeasts.</title>
        <authorList>
            <consortium name="DOE Joint Genome Institute"/>
            <person name="Riley R."/>
            <person name="Haridas S."/>
            <person name="Wolfe K.H."/>
            <person name="Lopes M.R."/>
            <person name="Hittinger C.T."/>
            <person name="Goker M."/>
            <person name="Salamov A."/>
            <person name="Wisecaver J."/>
            <person name="Long T.M."/>
            <person name="Aerts A.L."/>
            <person name="Barry K."/>
            <person name="Choi C."/>
            <person name="Clum A."/>
            <person name="Coughlan A.Y."/>
            <person name="Deshpande S."/>
            <person name="Douglass A.P."/>
            <person name="Hanson S.J."/>
            <person name="Klenk H.-P."/>
            <person name="Labutti K."/>
            <person name="Lapidus A."/>
            <person name="Lindquist E."/>
            <person name="Lipzen A."/>
            <person name="Meier-Kolthoff J.P."/>
            <person name="Ohm R.A."/>
            <person name="Otillar R.P."/>
            <person name="Pangilinan J."/>
            <person name="Peng Y."/>
            <person name="Rokas A."/>
            <person name="Rosa C.A."/>
            <person name="Scheuner C."/>
            <person name="Sibirny A.A."/>
            <person name="Slot J.C."/>
            <person name="Stielow J.B."/>
            <person name="Sun H."/>
            <person name="Kurtzman C.P."/>
            <person name="Blackwell M."/>
            <person name="Grigoriev I.V."/>
            <person name="Jeffries T.W."/>
        </authorList>
    </citation>
    <scope>NUCLEOTIDE SEQUENCE [LARGE SCALE GENOMIC DNA]</scope>
    <source>
        <strain evidence="13">NRRL YB-2248</strain>
    </source>
</reference>
<dbReference type="InterPro" id="IPR036388">
    <property type="entry name" value="WH-like_DNA-bd_sf"/>
</dbReference>
<dbReference type="GO" id="GO:0043565">
    <property type="term" value="F:sequence-specific DNA binding"/>
    <property type="evidence" value="ECO:0007669"/>
    <property type="project" value="InterPro"/>
</dbReference>
<dbReference type="STRING" id="983967.A0A1E4SV83"/>
<evidence type="ECO:0000256" key="6">
    <source>
        <dbReference type="ARBA" id="ARBA00023242"/>
    </source>
</evidence>
<evidence type="ECO:0000256" key="3">
    <source>
        <dbReference type="ARBA" id="ARBA00023015"/>
    </source>
</evidence>
<feature type="compositionally biased region" description="Polar residues" evidence="10">
    <location>
        <begin position="540"/>
        <end position="572"/>
    </location>
</feature>
<dbReference type="InterPro" id="IPR036390">
    <property type="entry name" value="WH_DNA-bd_sf"/>
</dbReference>
<dbReference type="GO" id="GO:0005634">
    <property type="term" value="C:nucleus"/>
    <property type="evidence" value="ECO:0007669"/>
    <property type="project" value="UniProtKB-SubCell"/>
</dbReference>
<evidence type="ECO:0000313" key="12">
    <source>
        <dbReference type="EMBL" id="ODV83418.1"/>
    </source>
</evidence>
<feature type="region of interest" description="Disordered" evidence="10">
    <location>
        <begin position="384"/>
        <end position="520"/>
    </location>
</feature>
<evidence type="ECO:0000256" key="4">
    <source>
        <dbReference type="ARBA" id="ARBA00023125"/>
    </source>
</evidence>
<dbReference type="SMART" id="SM00415">
    <property type="entry name" value="HSF"/>
    <property type="match status" value="1"/>
</dbReference>
<evidence type="ECO:0000256" key="2">
    <source>
        <dbReference type="ARBA" id="ARBA00006403"/>
    </source>
</evidence>
<keyword evidence="6" id="KW-0539">Nucleus</keyword>
<dbReference type="FunFam" id="1.10.10.10:FF:000027">
    <property type="entry name" value="Heat shock transcription factor 1"/>
    <property type="match status" value="1"/>
</dbReference>
<evidence type="ECO:0000313" key="13">
    <source>
        <dbReference type="Proteomes" id="UP000094801"/>
    </source>
</evidence>
<evidence type="ECO:0000256" key="1">
    <source>
        <dbReference type="ARBA" id="ARBA00004123"/>
    </source>
</evidence>
<protein>
    <recommendedName>
        <fullName evidence="7">Heat shock transcription factor</fullName>
    </recommendedName>
    <alternativeName>
        <fullName evidence="8">Heat shock factor protein</fullName>
    </alternativeName>
</protein>
<feature type="region of interest" description="Disordered" evidence="10">
    <location>
        <begin position="155"/>
        <end position="176"/>
    </location>
</feature>
<dbReference type="EMBL" id="KV453864">
    <property type="protein sequence ID" value="ODV83418.1"/>
    <property type="molecule type" value="Genomic_DNA"/>
</dbReference>
<feature type="compositionally biased region" description="Basic and acidic residues" evidence="10">
    <location>
        <begin position="491"/>
        <end position="500"/>
    </location>
</feature>
<evidence type="ECO:0000256" key="5">
    <source>
        <dbReference type="ARBA" id="ARBA00023163"/>
    </source>
</evidence>
<evidence type="ECO:0000256" key="10">
    <source>
        <dbReference type="SAM" id="MobiDB-lite"/>
    </source>
</evidence>
<keyword evidence="13" id="KW-1185">Reference proteome</keyword>
<dbReference type="InterPro" id="IPR000232">
    <property type="entry name" value="HSF_DNA-bd"/>
</dbReference>
<name>A0A1E4SV83_9ASCO</name>
<dbReference type="OrthoDB" id="60033at2759"/>
<evidence type="ECO:0000256" key="8">
    <source>
        <dbReference type="ARBA" id="ARBA00084017"/>
    </source>
</evidence>
<feature type="compositionally biased region" description="Polar residues" evidence="10">
    <location>
        <begin position="463"/>
        <end position="474"/>
    </location>
</feature>
<sequence length="729" mass="81854">MPNNDRDSQGTHNEDKSNSNNNNNNSLLDGVLTDVGATPNTANPDQIISNDFYSFPSSDIPLITELSNNGDIPNESQVNTIPNANQNSIQPIVNQNSIQPIVITPDSQQLTTYNNGSITRYNNDYNVANHQPQVQTLPQPPYYDQVIKQDPDTKSIVSPSTTFKKPKTKKISNVPAGPPKRPAFVIKLWNMVNDESNKEYISWLPSGEAFQVLDRENFMKFVLPKYFKHNNFASFVRQLNMYGWHKIQDVTSGSMVQNDEIWQFENPNFIKGKESLLDNIVRNKSSKDGEDDEIDINALVHELESMKQQQRMIAEDLRRVVQDNELLWKENFMARERHKAQSDTLDKILRFLATLYGNGSSKFLESVPPVNEVMDLVALHRSQAPGQQQPVDPQRHYQQQQQQQQQRPQQQQQQRQQQQGNGPVVYGYQPPSPNSNNNNNNNNNSGRLMLMDTAHNGDDLTSPRISQVGSDNGPGTNGSGLGDINESPIQEIRRGPENRNYEQYGSGINGGNLGGRPMHPNQQLQQLHKLQQSLQSLQSPSMVNSPRSYFPELNQSYGTQQQPNLNSNQVPPSLQDPVMPFPSQPGTPSSEYIMGNINDQLNKQQSSFKQINEWINKLTNSMSRNSEELSQGQTPTTTVDDFKVDDFLIPQTPDVASTLDVTPNVNNRFNEIYDDPSYQTSATSAATDADGIPTINESGDVVVVGNDGPGKRRASVMNVNDESNKRTKY</sequence>
<accession>A0A1E4SV83</accession>
<dbReference type="Pfam" id="PF00447">
    <property type="entry name" value="HSF_DNA-bind"/>
    <property type="match status" value="1"/>
</dbReference>
<feature type="compositionally biased region" description="Low complexity" evidence="10">
    <location>
        <begin position="681"/>
        <end position="690"/>
    </location>
</feature>
<feature type="region of interest" description="Disordered" evidence="10">
    <location>
        <begin position="535"/>
        <end position="594"/>
    </location>
</feature>
<feature type="compositionally biased region" description="Low complexity" evidence="10">
    <location>
        <begin position="387"/>
        <end position="419"/>
    </location>
</feature>
<proteinExistence type="inferred from homology"/>
<dbReference type="Gene3D" id="1.10.10.10">
    <property type="entry name" value="Winged helix-like DNA-binding domain superfamily/Winged helix DNA-binding domain"/>
    <property type="match status" value="1"/>
</dbReference>